<dbReference type="PANTHER" id="PTHR12608">
    <property type="entry name" value="TRANSMEMBRANE PROTEIN HTP-1 RELATED"/>
    <property type="match status" value="1"/>
</dbReference>
<dbReference type="Proteomes" id="UP000649739">
    <property type="component" value="Unassembled WGS sequence"/>
</dbReference>
<accession>A0A8J3B9G4</accession>
<feature type="transmembrane region" description="Helical" evidence="6">
    <location>
        <begin position="148"/>
        <end position="173"/>
    </location>
</feature>
<dbReference type="RefSeq" id="WP_189169698.1">
    <property type="nucleotide sequence ID" value="NZ_BMQB01000003.1"/>
</dbReference>
<reference evidence="7" key="1">
    <citation type="journal article" date="2014" name="Int. J. Syst. Evol. Microbiol.">
        <title>Complete genome sequence of Corynebacterium casei LMG S-19264T (=DSM 44701T), isolated from a smear-ripened cheese.</title>
        <authorList>
            <consortium name="US DOE Joint Genome Institute (JGI-PGF)"/>
            <person name="Walter F."/>
            <person name="Albersmeier A."/>
            <person name="Kalinowski J."/>
            <person name="Ruckert C."/>
        </authorList>
    </citation>
    <scope>NUCLEOTIDE SEQUENCE</scope>
    <source>
        <strain evidence="7">JCM 3090</strain>
    </source>
</reference>
<keyword evidence="3 6" id="KW-0812">Transmembrane</keyword>
<name>A0A8J3B9G4_9ACTN</name>
<feature type="transmembrane region" description="Helical" evidence="6">
    <location>
        <begin position="180"/>
        <end position="200"/>
    </location>
</feature>
<sequence>MEFLVAALTAFALIVPVELPDKTFIATLVLSTRYPPLPVWLGVVAAFGVQCVVAVGAGHLISALPRRPVEFAAAALFAVGAVLLLRRARRADAAAADDERAYGDRVEADPRRGWRAAGASFLVLFAAEWGDLSQLLSAALVARGQPPLAVFVGSWAALMVVSGVAVLVGRWLLARVKLSVVTYVGAAVCAALAVATAATAR</sequence>
<feature type="transmembrane region" description="Helical" evidence="6">
    <location>
        <begin position="121"/>
        <end position="142"/>
    </location>
</feature>
<evidence type="ECO:0000256" key="1">
    <source>
        <dbReference type="ARBA" id="ARBA00004141"/>
    </source>
</evidence>
<evidence type="ECO:0000256" key="4">
    <source>
        <dbReference type="ARBA" id="ARBA00022989"/>
    </source>
</evidence>
<evidence type="ECO:0000256" key="3">
    <source>
        <dbReference type="ARBA" id="ARBA00022692"/>
    </source>
</evidence>
<evidence type="ECO:0000256" key="5">
    <source>
        <dbReference type="ARBA" id="ARBA00023136"/>
    </source>
</evidence>
<keyword evidence="4 6" id="KW-1133">Transmembrane helix</keyword>
<comment type="similarity">
    <text evidence="2 6">Belongs to the GDT1 family.</text>
</comment>
<protein>
    <recommendedName>
        <fullName evidence="6">GDT1 family protein</fullName>
    </recommendedName>
</protein>
<evidence type="ECO:0000256" key="2">
    <source>
        <dbReference type="ARBA" id="ARBA00009190"/>
    </source>
</evidence>
<gene>
    <name evidence="7" type="ORF">GCM10010123_19020</name>
</gene>
<reference evidence="7" key="2">
    <citation type="submission" date="2020-09" db="EMBL/GenBank/DDBJ databases">
        <authorList>
            <person name="Sun Q."/>
            <person name="Ohkuma M."/>
        </authorList>
    </citation>
    <scope>NUCLEOTIDE SEQUENCE</scope>
    <source>
        <strain evidence="7">JCM 3090</strain>
    </source>
</reference>
<comment type="subcellular location">
    <subcellularLocation>
        <location evidence="1 6">Membrane</location>
        <topology evidence="1 6">Multi-pass membrane protein</topology>
    </subcellularLocation>
</comment>
<dbReference type="PANTHER" id="PTHR12608:SF1">
    <property type="entry name" value="TRANSMEMBRANE PROTEIN 165"/>
    <property type="match status" value="1"/>
</dbReference>
<dbReference type="AlphaFoldDB" id="A0A8J3B9G4"/>
<comment type="caution">
    <text evidence="6">Lacks conserved residue(s) required for the propagation of feature annotation.</text>
</comment>
<comment type="caution">
    <text evidence="7">The sequence shown here is derived from an EMBL/GenBank/DDBJ whole genome shotgun (WGS) entry which is preliminary data.</text>
</comment>
<dbReference type="GO" id="GO:0046873">
    <property type="term" value="F:metal ion transmembrane transporter activity"/>
    <property type="evidence" value="ECO:0007669"/>
    <property type="project" value="InterPro"/>
</dbReference>
<evidence type="ECO:0000313" key="8">
    <source>
        <dbReference type="Proteomes" id="UP000649739"/>
    </source>
</evidence>
<keyword evidence="8" id="KW-1185">Reference proteome</keyword>
<dbReference type="GO" id="GO:0016020">
    <property type="term" value="C:membrane"/>
    <property type="evidence" value="ECO:0007669"/>
    <property type="project" value="UniProtKB-SubCell"/>
</dbReference>
<feature type="transmembrane region" description="Helical" evidence="6">
    <location>
        <begin position="39"/>
        <end position="61"/>
    </location>
</feature>
<dbReference type="EMBL" id="BMQB01000003">
    <property type="protein sequence ID" value="GGJ89561.1"/>
    <property type="molecule type" value="Genomic_DNA"/>
</dbReference>
<keyword evidence="5 6" id="KW-0472">Membrane</keyword>
<proteinExistence type="inferred from homology"/>
<organism evidence="7 8">
    <name type="scientific">Pilimelia anulata</name>
    <dbReference type="NCBI Taxonomy" id="53371"/>
    <lineage>
        <taxon>Bacteria</taxon>
        <taxon>Bacillati</taxon>
        <taxon>Actinomycetota</taxon>
        <taxon>Actinomycetes</taxon>
        <taxon>Micromonosporales</taxon>
        <taxon>Micromonosporaceae</taxon>
        <taxon>Pilimelia</taxon>
    </lineage>
</organism>
<evidence type="ECO:0000313" key="7">
    <source>
        <dbReference type="EMBL" id="GGJ89561.1"/>
    </source>
</evidence>
<evidence type="ECO:0000256" key="6">
    <source>
        <dbReference type="RuleBase" id="RU365102"/>
    </source>
</evidence>
<dbReference type="InterPro" id="IPR001727">
    <property type="entry name" value="GDT1-like"/>
</dbReference>
<dbReference type="Pfam" id="PF01169">
    <property type="entry name" value="GDT1"/>
    <property type="match status" value="2"/>
</dbReference>